<sequence length="207" mass="22025">MENATVLLVHGLYMNRLWLVPLAWQLHARGWRIELFAYPSLLESPAAAARRLARRLHPAGVRHAVGHSLGGLVLRHLYAQVPELPPGRVVTLGTPHAGSAAARHLAALGAGWALGASRARALFGDAPPWPAQHELGVIAGTRPLGLAQWLAPVPTPGDGVVGVTETLCPGMRDHVALPVSHSGLLFSAEVAHQVDHFLRHGRFAPAS</sequence>
<proteinExistence type="predicted"/>
<dbReference type="RefSeq" id="WP_132540072.1">
    <property type="nucleotide sequence ID" value="NZ_SLWY01000006.1"/>
</dbReference>
<dbReference type="InterPro" id="IPR029058">
    <property type="entry name" value="AB_hydrolase_fold"/>
</dbReference>
<protein>
    <recommendedName>
        <fullName evidence="3">Alpha/beta hydrolase family protein</fullName>
    </recommendedName>
</protein>
<dbReference type="SUPFAM" id="SSF53474">
    <property type="entry name" value="alpha/beta-Hydrolases"/>
    <property type="match status" value="1"/>
</dbReference>
<gene>
    <name evidence="1" type="ORF">EV699_10654</name>
</gene>
<evidence type="ECO:0000313" key="2">
    <source>
        <dbReference type="Proteomes" id="UP000295765"/>
    </source>
</evidence>
<dbReference type="AlphaFoldDB" id="A0A4R2L5H3"/>
<organism evidence="1 2">
    <name type="scientific">Plasticicumulans lactativorans</name>
    <dbReference type="NCBI Taxonomy" id="1133106"/>
    <lineage>
        <taxon>Bacteria</taxon>
        <taxon>Pseudomonadati</taxon>
        <taxon>Pseudomonadota</taxon>
        <taxon>Gammaproteobacteria</taxon>
        <taxon>Candidatus Competibacteraceae</taxon>
        <taxon>Plasticicumulans</taxon>
    </lineage>
</organism>
<dbReference type="EMBL" id="SLWY01000006">
    <property type="protein sequence ID" value="TCO81960.1"/>
    <property type="molecule type" value="Genomic_DNA"/>
</dbReference>
<evidence type="ECO:0000313" key="1">
    <source>
        <dbReference type="EMBL" id="TCO81960.1"/>
    </source>
</evidence>
<dbReference type="PANTHER" id="PTHR37946:SF1">
    <property type="entry name" value="SLL1969 PROTEIN"/>
    <property type="match status" value="1"/>
</dbReference>
<dbReference type="Gene3D" id="3.40.50.1820">
    <property type="entry name" value="alpha/beta hydrolase"/>
    <property type="match status" value="1"/>
</dbReference>
<keyword evidence="2" id="KW-1185">Reference proteome</keyword>
<name>A0A4R2L5H3_9GAMM</name>
<evidence type="ECO:0008006" key="3">
    <source>
        <dbReference type="Google" id="ProtNLM"/>
    </source>
</evidence>
<comment type="caution">
    <text evidence="1">The sequence shown here is derived from an EMBL/GenBank/DDBJ whole genome shotgun (WGS) entry which is preliminary data.</text>
</comment>
<accession>A0A4R2L5H3</accession>
<dbReference type="PANTHER" id="PTHR37946">
    <property type="entry name" value="SLL1969 PROTEIN"/>
    <property type="match status" value="1"/>
</dbReference>
<reference evidence="1 2" key="1">
    <citation type="submission" date="2019-03" db="EMBL/GenBank/DDBJ databases">
        <title>Genomic Encyclopedia of Type Strains, Phase IV (KMG-IV): sequencing the most valuable type-strain genomes for metagenomic binning, comparative biology and taxonomic classification.</title>
        <authorList>
            <person name="Goeker M."/>
        </authorList>
    </citation>
    <scope>NUCLEOTIDE SEQUENCE [LARGE SCALE GENOMIC DNA]</scope>
    <source>
        <strain evidence="1 2">DSM 25287</strain>
    </source>
</reference>
<dbReference type="OrthoDB" id="556502at2"/>
<dbReference type="Proteomes" id="UP000295765">
    <property type="component" value="Unassembled WGS sequence"/>
</dbReference>